<evidence type="ECO:0000256" key="1">
    <source>
        <dbReference type="ARBA" id="ARBA00022679"/>
    </source>
</evidence>
<dbReference type="AlphaFoldDB" id="A0A075AUX3"/>
<dbReference type="STRING" id="988480.A0A075AUX3"/>
<proteinExistence type="inferred from homology"/>
<dbReference type="GO" id="GO:0004713">
    <property type="term" value="F:protein tyrosine kinase activity"/>
    <property type="evidence" value="ECO:0007669"/>
    <property type="project" value="TreeGrafter"/>
</dbReference>
<dbReference type="GO" id="GO:0110031">
    <property type="term" value="P:negative regulation of G2/MI transition of meiotic cell cycle"/>
    <property type="evidence" value="ECO:0007669"/>
    <property type="project" value="TreeGrafter"/>
</dbReference>
<evidence type="ECO:0000256" key="5">
    <source>
        <dbReference type="ARBA" id="ARBA00037982"/>
    </source>
</evidence>
<evidence type="ECO:0000313" key="8">
    <source>
        <dbReference type="Proteomes" id="UP000030755"/>
    </source>
</evidence>
<organism evidence="7 8">
    <name type="scientific">Rozella allomycis (strain CSF55)</name>
    <dbReference type="NCBI Taxonomy" id="988480"/>
    <lineage>
        <taxon>Eukaryota</taxon>
        <taxon>Fungi</taxon>
        <taxon>Fungi incertae sedis</taxon>
        <taxon>Cryptomycota</taxon>
        <taxon>Cryptomycota incertae sedis</taxon>
        <taxon>Rozella</taxon>
    </lineage>
</organism>
<dbReference type="EMBL" id="KE561145">
    <property type="protein sequence ID" value="EPZ32517.1"/>
    <property type="molecule type" value="Genomic_DNA"/>
</dbReference>
<dbReference type="Gene3D" id="1.10.510.10">
    <property type="entry name" value="Transferase(Phosphotransferase) domain 1"/>
    <property type="match status" value="1"/>
</dbReference>
<dbReference type="GO" id="GO:0005524">
    <property type="term" value="F:ATP binding"/>
    <property type="evidence" value="ECO:0007669"/>
    <property type="project" value="UniProtKB-KW"/>
</dbReference>
<accession>A0A075AUX3</accession>
<dbReference type="Pfam" id="PF00069">
    <property type="entry name" value="Pkinase"/>
    <property type="match status" value="1"/>
</dbReference>
<keyword evidence="2" id="KW-0547">Nucleotide-binding</keyword>
<dbReference type="PROSITE" id="PS50011">
    <property type="entry name" value="PROTEIN_KINASE_DOM"/>
    <property type="match status" value="1"/>
</dbReference>
<keyword evidence="3 7" id="KW-0418">Kinase</keyword>
<dbReference type="PANTHER" id="PTHR11042:SF190">
    <property type="entry name" value="MITOSIS INHIBITOR PROTEIN KINASE MIK1"/>
    <property type="match status" value="1"/>
</dbReference>
<dbReference type="InterPro" id="IPR008271">
    <property type="entry name" value="Ser/Thr_kinase_AS"/>
</dbReference>
<dbReference type="GO" id="GO:0005634">
    <property type="term" value="C:nucleus"/>
    <property type="evidence" value="ECO:0007669"/>
    <property type="project" value="TreeGrafter"/>
</dbReference>
<dbReference type="InterPro" id="IPR011009">
    <property type="entry name" value="Kinase-like_dom_sf"/>
</dbReference>
<feature type="domain" description="Protein kinase" evidence="6">
    <location>
        <begin position="1"/>
        <end position="187"/>
    </location>
</feature>
<dbReference type="HOGENOM" id="CLU_572592_0_0_1"/>
<dbReference type="SMART" id="SM00220">
    <property type="entry name" value="S_TKc"/>
    <property type="match status" value="1"/>
</dbReference>
<dbReference type="Proteomes" id="UP000030755">
    <property type="component" value="Unassembled WGS sequence"/>
</dbReference>
<keyword evidence="1" id="KW-0808">Transferase</keyword>
<dbReference type="OrthoDB" id="5337378at2759"/>
<name>A0A075AUX3_ROZAC</name>
<dbReference type="SUPFAM" id="SSF56112">
    <property type="entry name" value="Protein kinase-like (PK-like)"/>
    <property type="match status" value="1"/>
</dbReference>
<evidence type="ECO:0000259" key="6">
    <source>
        <dbReference type="PROSITE" id="PS50011"/>
    </source>
</evidence>
<dbReference type="GO" id="GO:0005737">
    <property type="term" value="C:cytoplasm"/>
    <property type="evidence" value="ECO:0007669"/>
    <property type="project" value="TreeGrafter"/>
</dbReference>
<evidence type="ECO:0000256" key="4">
    <source>
        <dbReference type="ARBA" id="ARBA00022840"/>
    </source>
</evidence>
<evidence type="ECO:0000256" key="3">
    <source>
        <dbReference type="ARBA" id="ARBA00022777"/>
    </source>
</evidence>
<dbReference type="PROSITE" id="PS00108">
    <property type="entry name" value="PROTEIN_KINASE_ST"/>
    <property type="match status" value="1"/>
</dbReference>
<sequence length="477" mass="54426">MEQTLMNKRILQGGFFSEQEIYRILSDLAESGVIHFDIKPANILIDGDYRFRIGDFGLSCQDSELSTVDTEGDKFYIAPEILEGFYDKPADIFSIGLIALEVASNIELPSEGEEWRKLRTGDFSQIPFEVDRSPELLTLITKMLDPNPSQRISAEQLNFGCFILMLESSLDSSPNRPKSSFSKHPHIKFPNFLSQTPDPSSFPLTAAIQNLVSNEPIVDVLNKNVFTDSRIKREWAVESLKAFKDGMGISMPKSQNVTLKYNRITFYTPISGFLQAESFEELDSGHFSFITLIDNPENAAWLHLENPNDDEKEFIIHLFTNSLNWRSIIDQHGKLFQYSSSHNLLITFNFTNLDILSELNLSSKLELKDLLDLILDEFKKDYFKLMESIKVDLLKDSITANQILAFKKQLQLQIISLNGEPDFCLPIKNKFREIISLTEIVLDNVIATVAFQLEDLNKMARFSIPAFLSFCNFTSFI</sequence>
<keyword evidence="4" id="KW-0067">ATP-binding</keyword>
<dbReference type="InterPro" id="IPR000719">
    <property type="entry name" value="Prot_kinase_dom"/>
</dbReference>
<gene>
    <name evidence="7" type="ORF">O9G_002293</name>
</gene>
<evidence type="ECO:0000256" key="2">
    <source>
        <dbReference type="ARBA" id="ARBA00022741"/>
    </source>
</evidence>
<comment type="similarity">
    <text evidence="5">Belongs to the protein kinase superfamily. Ser/Thr protein kinase family. GCN2 subfamily.</text>
</comment>
<keyword evidence="8" id="KW-1185">Reference proteome</keyword>
<reference evidence="7 8" key="1">
    <citation type="journal article" date="2013" name="Curr. Biol.">
        <title>Shared signatures of parasitism and phylogenomics unite Cryptomycota and microsporidia.</title>
        <authorList>
            <person name="James T.Y."/>
            <person name="Pelin A."/>
            <person name="Bonen L."/>
            <person name="Ahrendt S."/>
            <person name="Sain D."/>
            <person name="Corradi N."/>
            <person name="Stajich J.E."/>
        </authorList>
    </citation>
    <scope>NUCLEOTIDE SEQUENCE [LARGE SCALE GENOMIC DNA]</scope>
    <source>
        <strain evidence="7 8">CSF55</strain>
    </source>
</reference>
<evidence type="ECO:0000313" key="7">
    <source>
        <dbReference type="EMBL" id="EPZ32517.1"/>
    </source>
</evidence>
<protein>
    <submittedName>
        <fullName evidence="7">Serine/threonine-protein kinase domain-containing protein 3</fullName>
    </submittedName>
</protein>
<dbReference type="InterPro" id="IPR050339">
    <property type="entry name" value="CC_SR_Kinase"/>
</dbReference>
<dbReference type="PANTHER" id="PTHR11042">
    <property type="entry name" value="EUKARYOTIC TRANSLATION INITIATION FACTOR 2-ALPHA KINASE EIF2-ALPHA KINASE -RELATED"/>
    <property type="match status" value="1"/>
</dbReference>